<evidence type="ECO:0000313" key="3">
    <source>
        <dbReference type="Proteomes" id="UP000009168"/>
    </source>
</evidence>
<name>W7X3E2_TETTS</name>
<dbReference type="AlphaFoldDB" id="W7X3E2"/>
<sequence length="178" mass="21791">MHKVSVILSIYLSYFSIFNRDNLAIYKFYNNQWPFMISQSYFFKSCYMLLIFILQLKQLFYSTILKFLLIYLNFFYTFSFFPFYLHLFSFELYLLAIFKLITIINYRSNKIYVSIFREISVLFFSFSLKIRQISKVFIYLSTSTSRLSFSLKKNTSVIFEENLIQNFKNYKFKFGEQR</sequence>
<dbReference type="RefSeq" id="XP_012655472.1">
    <property type="nucleotide sequence ID" value="XM_012800018.1"/>
</dbReference>
<accession>W7X3E2</accession>
<reference evidence="3" key="1">
    <citation type="journal article" date="2006" name="PLoS Biol.">
        <title>Macronuclear genome sequence of the ciliate Tetrahymena thermophila, a model eukaryote.</title>
        <authorList>
            <person name="Eisen J.A."/>
            <person name="Coyne R.S."/>
            <person name="Wu M."/>
            <person name="Wu D."/>
            <person name="Thiagarajan M."/>
            <person name="Wortman J.R."/>
            <person name="Badger J.H."/>
            <person name="Ren Q."/>
            <person name="Amedeo P."/>
            <person name="Jones K.M."/>
            <person name="Tallon L.J."/>
            <person name="Delcher A.L."/>
            <person name="Salzberg S.L."/>
            <person name="Silva J.C."/>
            <person name="Haas B.J."/>
            <person name="Majoros W.H."/>
            <person name="Farzad M."/>
            <person name="Carlton J.M."/>
            <person name="Smith R.K. Jr."/>
            <person name="Garg J."/>
            <person name="Pearlman R.E."/>
            <person name="Karrer K.M."/>
            <person name="Sun L."/>
            <person name="Manning G."/>
            <person name="Elde N.C."/>
            <person name="Turkewitz A.P."/>
            <person name="Asai D.J."/>
            <person name="Wilkes D.E."/>
            <person name="Wang Y."/>
            <person name="Cai H."/>
            <person name="Collins K."/>
            <person name="Stewart B.A."/>
            <person name="Lee S.R."/>
            <person name="Wilamowska K."/>
            <person name="Weinberg Z."/>
            <person name="Ruzzo W.L."/>
            <person name="Wloga D."/>
            <person name="Gaertig J."/>
            <person name="Frankel J."/>
            <person name="Tsao C.-C."/>
            <person name="Gorovsky M.A."/>
            <person name="Keeling P.J."/>
            <person name="Waller R.F."/>
            <person name="Patron N.J."/>
            <person name="Cherry J.M."/>
            <person name="Stover N.A."/>
            <person name="Krieger C.J."/>
            <person name="del Toro C."/>
            <person name="Ryder H.F."/>
            <person name="Williamson S.C."/>
            <person name="Barbeau R.A."/>
            <person name="Hamilton E.P."/>
            <person name="Orias E."/>
        </authorList>
    </citation>
    <scope>NUCLEOTIDE SEQUENCE [LARGE SCALE GENOMIC DNA]</scope>
    <source>
        <strain evidence="3">SB210</strain>
    </source>
</reference>
<dbReference type="InParanoid" id="W7X3E2"/>
<dbReference type="EMBL" id="GG662464">
    <property type="protein sequence ID" value="EWS71972.1"/>
    <property type="molecule type" value="Genomic_DNA"/>
</dbReference>
<keyword evidence="1 2" id="KW-0812">Transmembrane</keyword>
<keyword evidence="3" id="KW-1185">Reference proteome</keyword>
<gene>
    <name evidence="2" type="ORF">TTHERM_000455539</name>
</gene>
<keyword evidence="1" id="KW-1133">Transmembrane helix</keyword>
<feature type="transmembrane region" description="Helical" evidence="1">
    <location>
        <begin position="59"/>
        <end position="78"/>
    </location>
</feature>
<dbReference type="GeneID" id="24439063"/>
<feature type="transmembrane region" description="Helical" evidence="1">
    <location>
        <begin position="36"/>
        <end position="54"/>
    </location>
</feature>
<organism evidence="2 3">
    <name type="scientific">Tetrahymena thermophila (strain SB210)</name>
    <dbReference type="NCBI Taxonomy" id="312017"/>
    <lineage>
        <taxon>Eukaryota</taxon>
        <taxon>Sar</taxon>
        <taxon>Alveolata</taxon>
        <taxon>Ciliophora</taxon>
        <taxon>Intramacronucleata</taxon>
        <taxon>Oligohymenophorea</taxon>
        <taxon>Hymenostomatida</taxon>
        <taxon>Tetrahymenina</taxon>
        <taxon>Tetrahymenidae</taxon>
        <taxon>Tetrahymena</taxon>
    </lineage>
</organism>
<keyword evidence="1" id="KW-0472">Membrane</keyword>
<dbReference type="KEGG" id="tet:TTHERM_000455539"/>
<evidence type="ECO:0000313" key="2">
    <source>
        <dbReference type="EMBL" id="EWS71972.1"/>
    </source>
</evidence>
<proteinExistence type="predicted"/>
<dbReference type="Proteomes" id="UP000009168">
    <property type="component" value="Unassembled WGS sequence"/>
</dbReference>
<protein>
    <submittedName>
        <fullName evidence="2">Transmembrane protein, putative</fullName>
    </submittedName>
</protein>
<evidence type="ECO:0000256" key="1">
    <source>
        <dbReference type="SAM" id="Phobius"/>
    </source>
</evidence>